<dbReference type="EMBL" id="QBIY01012626">
    <property type="protein sequence ID" value="RXN20983.1"/>
    <property type="molecule type" value="Genomic_DNA"/>
</dbReference>
<evidence type="ECO:0000313" key="3">
    <source>
        <dbReference type="Proteomes" id="UP000290572"/>
    </source>
</evidence>
<comment type="caution">
    <text evidence="2">The sequence shown here is derived from an EMBL/GenBank/DDBJ whole genome shotgun (WGS) entry which is preliminary data.</text>
</comment>
<keyword evidence="3" id="KW-1185">Reference proteome</keyword>
<evidence type="ECO:0000259" key="1">
    <source>
        <dbReference type="Pfam" id="PF07728"/>
    </source>
</evidence>
<keyword evidence="4" id="KW-1267">Proteomics identification</keyword>
<dbReference type="Gene3D" id="3.40.50.300">
    <property type="entry name" value="P-loop containing nucleotide triphosphate hydrolases"/>
    <property type="match status" value="1"/>
</dbReference>
<dbReference type="GO" id="GO:0005737">
    <property type="term" value="C:cytoplasm"/>
    <property type="evidence" value="ECO:0007669"/>
    <property type="project" value="TreeGrafter"/>
</dbReference>
<name>A0A498MMG3_LABRO</name>
<dbReference type="GO" id="GO:0005524">
    <property type="term" value="F:ATP binding"/>
    <property type="evidence" value="ECO:0007669"/>
    <property type="project" value="InterPro"/>
</dbReference>
<protein>
    <submittedName>
        <fullName evidence="2">von Willebrand factor A domain-containing 8</fullName>
    </submittedName>
</protein>
<evidence type="ECO:0000313" key="2">
    <source>
        <dbReference type="EMBL" id="RXN20983.1"/>
    </source>
</evidence>
<dbReference type="STRING" id="84645.A0A498MMG3"/>
<reference evidence="2 3" key="1">
    <citation type="submission" date="2018-03" db="EMBL/GenBank/DDBJ databases">
        <title>Draft genome sequence of Rohu Carp (Labeo rohita).</title>
        <authorList>
            <person name="Das P."/>
            <person name="Kushwaha B."/>
            <person name="Joshi C.G."/>
            <person name="Kumar D."/>
            <person name="Nagpure N.S."/>
            <person name="Sahoo L."/>
            <person name="Das S.P."/>
            <person name="Bit A."/>
            <person name="Patnaik S."/>
            <person name="Meher P.K."/>
            <person name="Jayasankar P."/>
            <person name="Koringa P.G."/>
            <person name="Patel N.V."/>
            <person name="Hinsu A.T."/>
            <person name="Kumar R."/>
            <person name="Pandey M."/>
            <person name="Agarwal S."/>
            <person name="Srivastava S."/>
            <person name="Singh M."/>
            <person name="Iquebal M.A."/>
            <person name="Jaiswal S."/>
            <person name="Angadi U.B."/>
            <person name="Kumar N."/>
            <person name="Raza M."/>
            <person name="Shah T.M."/>
            <person name="Rai A."/>
            <person name="Jena J.K."/>
        </authorList>
    </citation>
    <scope>NUCLEOTIDE SEQUENCE [LARGE SCALE GENOMIC DNA]</scope>
    <source>
        <strain evidence="2">DASCIFA01</strain>
        <tissue evidence="2">Testis</tissue>
    </source>
</reference>
<sequence>MHSRILLKGTAAAVAARRIRHILGPVMSKEGWNCSAHEVKLLNTSSGDTVKIGEISYVLKSPRNPELVPVNHMLEALPQMITQHLRWIMQKDLLGQDVFLIGPPGPLRRSIAMQYLCAVRAATEGRILVLEGLEKAERNVLPVLNNLLENREMQLEDGRFLMSAQRYDKLLEEHTKDELDAWKIVRVSEDFRVIALGLPVPRYKGNPLDPPLRSRFQARDIYYLPFKDQLEHLYTIGPNVSPERVSQLLSFATTLCSQESASLSLPDFPMDNLPSALAVLNLFPMLSAQQLVQRLYPYEVMLGKEGRTAVEGVLSRFELTDGSKKPSPNAVLSVEPVNGDHAGRAEVTLNIANQNITFQVPSGTRPIRPPNSSPAFIGTPTHDRLLAEMMQSHLVKDICLIGAKGCGKSVIAREFAEMLGYSIEPIMLYQLCAAVDREVLEECLGF</sequence>
<dbReference type="InterPro" id="IPR039891">
    <property type="entry name" value="VWA8"/>
</dbReference>
<feature type="domain" description="ATPase dynein-related AAA" evidence="1">
    <location>
        <begin position="115"/>
        <end position="216"/>
    </location>
</feature>
<dbReference type="PANTHER" id="PTHR21610:SF9">
    <property type="entry name" value="VON WILLEBRAND FACTOR A DOMAIN-CONTAINING PROTEIN 8"/>
    <property type="match status" value="1"/>
</dbReference>
<dbReference type="Proteomes" id="UP000290572">
    <property type="component" value="Unassembled WGS sequence"/>
</dbReference>
<proteinExistence type="evidence at protein level"/>
<dbReference type="InterPro" id="IPR027417">
    <property type="entry name" value="P-loop_NTPase"/>
</dbReference>
<dbReference type="AlphaFoldDB" id="A0A498MMG3"/>
<dbReference type="InterPro" id="IPR011704">
    <property type="entry name" value="ATPase_dyneun-rel_AAA"/>
</dbReference>
<evidence type="ECO:0007829" key="4">
    <source>
        <dbReference type="PeptideAtlas" id="A0A498MMG3"/>
    </source>
</evidence>
<dbReference type="PANTHER" id="PTHR21610">
    <property type="entry name" value="VON WILLEBRAND FACTOR A DOMAIN-CONTAINING PROTEIN 8"/>
    <property type="match status" value="1"/>
</dbReference>
<gene>
    <name evidence="2" type="ORF">ROHU_024580</name>
</gene>
<organism evidence="2 3">
    <name type="scientific">Labeo rohita</name>
    <name type="common">Indian major carp</name>
    <name type="synonym">Cyprinus rohita</name>
    <dbReference type="NCBI Taxonomy" id="84645"/>
    <lineage>
        <taxon>Eukaryota</taxon>
        <taxon>Metazoa</taxon>
        <taxon>Chordata</taxon>
        <taxon>Craniata</taxon>
        <taxon>Vertebrata</taxon>
        <taxon>Euteleostomi</taxon>
        <taxon>Actinopterygii</taxon>
        <taxon>Neopterygii</taxon>
        <taxon>Teleostei</taxon>
        <taxon>Ostariophysi</taxon>
        <taxon>Cypriniformes</taxon>
        <taxon>Cyprinidae</taxon>
        <taxon>Labeoninae</taxon>
        <taxon>Labeonini</taxon>
        <taxon>Labeo</taxon>
    </lineage>
</organism>
<accession>A0A498MMG3</accession>
<dbReference type="SUPFAM" id="SSF52540">
    <property type="entry name" value="P-loop containing nucleoside triphosphate hydrolases"/>
    <property type="match status" value="1"/>
</dbReference>
<dbReference type="GO" id="GO:0016887">
    <property type="term" value="F:ATP hydrolysis activity"/>
    <property type="evidence" value="ECO:0007669"/>
    <property type="project" value="InterPro"/>
</dbReference>
<dbReference type="Pfam" id="PF07728">
    <property type="entry name" value="AAA_5"/>
    <property type="match status" value="1"/>
</dbReference>
<dbReference type="FunFam" id="3.40.50.300:FF:000587">
    <property type="entry name" value="von Willebrand factor A domain containing 8"/>
    <property type="match status" value="1"/>
</dbReference>